<dbReference type="AlphaFoldDB" id="A0A2Z6P2S3"/>
<feature type="region of interest" description="Disordered" evidence="1">
    <location>
        <begin position="470"/>
        <end position="490"/>
    </location>
</feature>
<evidence type="ECO:0000256" key="1">
    <source>
        <dbReference type="SAM" id="MobiDB-lite"/>
    </source>
</evidence>
<evidence type="ECO:0000259" key="2">
    <source>
        <dbReference type="Pfam" id="PF10551"/>
    </source>
</evidence>
<feature type="domain" description="MULE transposase" evidence="2">
    <location>
        <begin position="88"/>
        <end position="184"/>
    </location>
</feature>
<dbReference type="EMBL" id="DF973922">
    <property type="protein sequence ID" value="GAU42525.1"/>
    <property type="molecule type" value="Genomic_DNA"/>
</dbReference>
<reference evidence="4" key="1">
    <citation type="journal article" date="2017" name="Front. Plant Sci.">
        <title>Climate Clever Clovers: New Paradigm to Reduce the Environmental Footprint of Ruminants by Breeding Low Methanogenic Forages Utilizing Haplotype Variation.</title>
        <authorList>
            <person name="Kaur P."/>
            <person name="Appels R."/>
            <person name="Bayer P.E."/>
            <person name="Keeble-Gagnere G."/>
            <person name="Wang J."/>
            <person name="Hirakawa H."/>
            <person name="Shirasawa K."/>
            <person name="Vercoe P."/>
            <person name="Stefanova K."/>
            <person name="Durmic Z."/>
            <person name="Nichols P."/>
            <person name="Revell C."/>
            <person name="Isobe S.N."/>
            <person name="Edwards D."/>
            <person name="Erskine W."/>
        </authorList>
    </citation>
    <scope>NUCLEOTIDE SEQUENCE [LARGE SCALE GENOMIC DNA]</scope>
    <source>
        <strain evidence="4">cv. Daliak</strain>
    </source>
</reference>
<name>A0A2Z6P2S3_TRISU</name>
<proteinExistence type="predicted"/>
<gene>
    <name evidence="3" type="ORF">TSUD_376540</name>
</gene>
<feature type="compositionally biased region" description="Basic residues" evidence="1">
    <location>
        <begin position="437"/>
        <end position="452"/>
    </location>
</feature>
<organism evidence="3 4">
    <name type="scientific">Trifolium subterraneum</name>
    <name type="common">Subterranean clover</name>
    <dbReference type="NCBI Taxonomy" id="3900"/>
    <lineage>
        <taxon>Eukaryota</taxon>
        <taxon>Viridiplantae</taxon>
        <taxon>Streptophyta</taxon>
        <taxon>Embryophyta</taxon>
        <taxon>Tracheophyta</taxon>
        <taxon>Spermatophyta</taxon>
        <taxon>Magnoliopsida</taxon>
        <taxon>eudicotyledons</taxon>
        <taxon>Gunneridae</taxon>
        <taxon>Pentapetalae</taxon>
        <taxon>rosids</taxon>
        <taxon>fabids</taxon>
        <taxon>Fabales</taxon>
        <taxon>Fabaceae</taxon>
        <taxon>Papilionoideae</taxon>
        <taxon>50 kb inversion clade</taxon>
        <taxon>NPAAA clade</taxon>
        <taxon>Hologalegina</taxon>
        <taxon>IRL clade</taxon>
        <taxon>Trifolieae</taxon>
        <taxon>Trifolium</taxon>
    </lineage>
</organism>
<dbReference type="CDD" id="cd22744">
    <property type="entry name" value="OTU"/>
    <property type="match status" value="1"/>
</dbReference>
<dbReference type="OrthoDB" id="1421156at2759"/>
<dbReference type="Pfam" id="PF10551">
    <property type="entry name" value="MULE"/>
    <property type="match status" value="1"/>
</dbReference>
<dbReference type="InterPro" id="IPR018289">
    <property type="entry name" value="MULE_transposase_dom"/>
</dbReference>
<dbReference type="PANTHER" id="PTHR31569:SF4">
    <property type="entry name" value="SWIM-TYPE DOMAIN-CONTAINING PROTEIN"/>
    <property type="match status" value="1"/>
</dbReference>
<sequence>MGYDIWHMTMVNGIHNHELDMELEGHLVAGRLKPEETLLVNEMTKNLVPPRNILSTLKERDLENTMSSKQCYNARYRSLSLFNSFPTVLVMDSTYKTNKYNMPLFEIVGFTSTERTYNVGFAWLTNEKEDNFIWALQQLRSLVRNEGSLPKVILTDRDTALMNSVCQVFPTSAAMVCRVHVQKNVGSKINELLKKEIVWANLEKAFMHLLYSDTVDVYGDRLMEFRELCKKWPRLLRYIEETVLDTDKKKVVCAWVDKHMHMGNYTTNRVESAHGVLKKSLEDSSGDLVKGWEAIHHMLGLQFTEVQSQFGQTALDYIYQEAKRVDNVGMDSKKCGCLMRVNYGLPCACLIAKKLRHNQPIRLDEVYIHWKRMCFNVEEGGGDVQEDYSCTEKWEAIKERLKTSDEGMKNEIRNQLRLIAYPESTSLKPPVQDVKSKGAKKKKAAVRGKKNTTTRDKSWWEHVNAYFAETQSSQSNPSKSSDSNASFSQASSSTMSKAPVIGNFTPTLSQIVELDHMPKCMHPFIEDIVDVEGDGYCGFRAIALATKNNEADFELEALFRASRQRTSLRKTVAPQDKWFTFPDMGHIVATIFERVVVQLSKHGVGACETFFPLRGYPPPNPSSKVICLDALPNHFVLVKLKEGCPIPKTNAQWKRHAAEHTKD</sequence>
<dbReference type="Proteomes" id="UP000242715">
    <property type="component" value="Unassembled WGS sequence"/>
</dbReference>
<keyword evidence="4" id="KW-1185">Reference proteome</keyword>
<dbReference type="PANTHER" id="PTHR31569">
    <property type="entry name" value="SWIM-TYPE DOMAIN-CONTAINING PROTEIN"/>
    <property type="match status" value="1"/>
</dbReference>
<feature type="compositionally biased region" description="Low complexity" evidence="1">
    <location>
        <begin position="472"/>
        <end position="490"/>
    </location>
</feature>
<evidence type="ECO:0000313" key="3">
    <source>
        <dbReference type="EMBL" id="GAU42525.1"/>
    </source>
</evidence>
<evidence type="ECO:0000313" key="4">
    <source>
        <dbReference type="Proteomes" id="UP000242715"/>
    </source>
</evidence>
<accession>A0A2Z6P2S3</accession>
<dbReference type="InterPro" id="IPR052579">
    <property type="entry name" value="Zinc_finger_SWIM"/>
</dbReference>
<feature type="region of interest" description="Disordered" evidence="1">
    <location>
        <begin position="428"/>
        <end position="453"/>
    </location>
</feature>
<protein>
    <recommendedName>
        <fullName evidence="2">MULE transposase domain-containing protein</fullName>
    </recommendedName>
</protein>